<organism evidence="1 2">
    <name type="scientific">Trapa natans</name>
    <name type="common">Water chestnut</name>
    <dbReference type="NCBI Taxonomy" id="22666"/>
    <lineage>
        <taxon>Eukaryota</taxon>
        <taxon>Viridiplantae</taxon>
        <taxon>Streptophyta</taxon>
        <taxon>Embryophyta</taxon>
        <taxon>Tracheophyta</taxon>
        <taxon>Spermatophyta</taxon>
        <taxon>Magnoliopsida</taxon>
        <taxon>eudicotyledons</taxon>
        <taxon>Gunneridae</taxon>
        <taxon>Pentapetalae</taxon>
        <taxon>rosids</taxon>
        <taxon>malvids</taxon>
        <taxon>Myrtales</taxon>
        <taxon>Lythraceae</taxon>
        <taxon>Trapa</taxon>
    </lineage>
</organism>
<evidence type="ECO:0000313" key="2">
    <source>
        <dbReference type="Proteomes" id="UP001346149"/>
    </source>
</evidence>
<name>A0AAN7KQL5_TRANT</name>
<reference evidence="1 2" key="1">
    <citation type="journal article" date="2023" name="Hortic Res">
        <title>Pangenome of water caltrop reveals structural variations and asymmetric subgenome divergence after allopolyploidization.</title>
        <authorList>
            <person name="Zhang X."/>
            <person name="Chen Y."/>
            <person name="Wang L."/>
            <person name="Yuan Y."/>
            <person name="Fang M."/>
            <person name="Shi L."/>
            <person name="Lu R."/>
            <person name="Comes H.P."/>
            <person name="Ma Y."/>
            <person name="Chen Y."/>
            <person name="Huang G."/>
            <person name="Zhou Y."/>
            <person name="Zheng Z."/>
            <person name="Qiu Y."/>
        </authorList>
    </citation>
    <scope>NUCLEOTIDE SEQUENCE [LARGE SCALE GENOMIC DNA]</scope>
    <source>
        <strain evidence="1">F231</strain>
    </source>
</reference>
<sequence>MLKLPGGSLNGEFVDATPFASSVEDPNGEWISESESLFDKISSILGCRSMVLTTAVLRAPKKSGKSLEEGITYHYYPM</sequence>
<protein>
    <submittedName>
        <fullName evidence="1">Uncharacterized protein</fullName>
    </submittedName>
</protein>
<keyword evidence="2" id="KW-1185">Reference proteome</keyword>
<gene>
    <name evidence="1" type="ORF">SAY86_027334</name>
</gene>
<dbReference type="Proteomes" id="UP001346149">
    <property type="component" value="Unassembled WGS sequence"/>
</dbReference>
<evidence type="ECO:0000313" key="1">
    <source>
        <dbReference type="EMBL" id="KAK4769184.1"/>
    </source>
</evidence>
<proteinExistence type="predicted"/>
<dbReference type="EMBL" id="JAXQNO010000021">
    <property type="protein sequence ID" value="KAK4769184.1"/>
    <property type="molecule type" value="Genomic_DNA"/>
</dbReference>
<comment type="caution">
    <text evidence="1">The sequence shown here is derived from an EMBL/GenBank/DDBJ whole genome shotgun (WGS) entry which is preliminary data.</text>
</comment>
<dbReference type="AlphaFoldDB" id="A0AAN7KQL5"/>
<accession>A0AAN7KQL5</accession>